<proteinExistence type="predicted"/>
<name>A0AAD3SW84_NEPGR</name>
<accession>A0AAD3SW84</accession>
<evidence type="ECO:0000313" key="2">
    <source>
        <dbReference type="Proteomes" id="UP001279734"/>
    </source>
</evidence>
<dbReference type="AlphaFoldDB" id="A0AAD3SW84"/>
<gene>
    <name evidence="1" type="ORF">Nepgr_019942</name>
</gene>
<sequence>MACRRQAALTICFKTVQASELDNRLLVTFAISASLKSLSIFPFFRTMSPRPCHSSRWHLRDHFAEIAGAVRDAHKIAISDTTAEFDVLMIEPGGAAAVISSTDMQGFKTMATILWQMGTECLPPCEIQEGGGMRIIISQQLQKQQHLNANVI</sequence>
<organism evidence="1 2">
    <name type="scientific">Nepenthes gracilis</name>
    <name type="common">Slender pitcher plant</name>
    <dbReference type="NCBI Taxonomy" id="150966"/>
    <lineage>
        <taxon>Eukaryota</taxon>
        <taxon>Viridiplantae</taxon>
        <taxon>Streptophyta</taxon>
        <taxon>Embryophyta</taxon>
        <taxon>Tracheophyta</taxon>
        <taxon>Spermatophyta</taxon>
        <taxon>Magnoliopsida</taxon>
        <taxon>eudicotyledons</taxon>
        <taxon>Gunneridae</taxon>
        <taxon>Pentapetalae</taxon>
        <taxon>Caryophyllales</taxon>
        <taxon>Nepenthaceae</taxon>
        <taxon>Nepenthes</taxon>
    </lineage>
</organism>
<dbReference type="EMBL" id="BSYO01000018">
    <property type="protein sequence ID" value="GMH18101.1"/>
    <property type="molecule type" value="Genomic_DNA"/>
</dbReference>
<dbReference type="Proteomes" id="UP001279734">
    <property type="component" value="Unassembled WGS sequence"/>
</dbReference>
<reference evidence="1" key="1">
    <citation type="submission" date="2023-05" db="EMBL/GenBank/DDBJ databases">
        <title>Nepenthes gracilis genome sequencing.</title>
        <authorList>
            <person name="Fukushima K."/>
        </authorList>
    </citation>
    <scope>NUCLEOTIDE SEQUENCE</scope>
    <source>
        <strain evidence="1">SING2019-196</strain>
    </source>
</reference>
<protein>
    <submittedName>
        <fullName evidence="1">Uncharacterized protein</fullName>
    </submittedName>
</protein>
<keyword evidence="2" id="KW-1185">Reference proteome</keyword>
<comment type="caution">
    <text evidence="1">The sequence shown here is derived from an EMBL/GenBank/DDBJ whole genome shotgun (WGS) entry which is preliminary data.</text>
</comment>
<evidence type="ECO:0000313" key="1">
    <source>
        <dbReference type="EMBL" id="GMH18101.1"/>
    </source>
</evidence>